<name>A0ABS3WGI1_9BACL</name>
<dbReference type="Gene3D" id="1.10.3230.30">
    <property type="entry name" value="Phage gp6-like head-tail connector protein"/>
    <property type="match status" value="1"/>
</dbReference>
<sequence length="92" mass="10332">MNNEITLSVVKAYLRIDYDYEDFIIEGLIGAAKQFLLKAGVQPQSDNELYNLVVKMLVSLFYENRNAAEGDLKIPAIILHFITQLSAGNPEV</sequence>
<organism evidence="1 2">
    <name type="scientific">Paenibacillus artemisiicola</name>
    <dbReference type="NCBI Taxonomy" id="1172618"/>
    <lineage>
        <taxon>Bacteria</taxon>
        <taxon>Bacillati</taxon>
        <taxon>Bacillota</taxon>
        <taxon>Bacilli</taxon>
        <taxon>Bacillales</taxon>
        <taxon>Paenibacillaceae</taxon>
        <taxon>Paenibacillus</taxon>
    </lineage>
</organism>
<evidence type="ECO:0000313" key="1">
    <source>
        <dbReference type="EMBL" id="MBO7747358.1"/>
    </source>
</evidence>
<evidence type="ECO:0000313" key="2">
    <source>
        <dbReference type="Proteomes" id="UP000670947"/>
    </source>
</evidence>
<keyword evidence="2" id="KW-1185">Reference proteome</keyword>
<comment type="caution">
    <text evidence="1">The sequence shown here is derived from an EMBL/GenBank/DDBJ whole genome shotgun (WGS) entry which is preliminary data.</text>
</comment>
<dbReference type="CDD" id="cd08054">
    <property type="entry name" value="gp6"/>
    <property type="match status" value="1"/>
</dbReference>
<dbReference type="NCBIfam" id="TIGR01560">
    <property type="entry name" value="put_DNA_pack"/>
    <property type="match status" value="1"/>
</dbReference>
<dbReference type="Proteomes" id="UP000670947">
    <property type="component" value="Unassembled WGS sequence"/>
</dbReference>
<dbReference type="InterPro" id="IPR021146">
    <property type="entry name" value="Phage_gp6-like_head-tail"/>
</dbReference>
<accession>A0ABS3WGI1</accession>
<proteinExistence type="predicted"/>
<dbReference type="InterPro" id="IPR006450">
    <property type="entry name" value="Phage_HK97_gp6-like"/>
</dbReference>
<protein>
    <submittedName>
        <fullName evidence="1">Phage gp6-like head-tail connector protein</fullName>
    </submittedName>
</protein>
<dbReference type="EMBL" id="JAGGDJ010000032">
    <property type="protein sequence ID" value="MBO7747358.1"/>
    <property type="molecule type" value="Genomic_DNA"/>
</dbReference>
<gene>
    <name evidence="1" type="ORF">I8J29_24540</name>
</gene>
<dbReference type="RefSeq" id="WP_208850062.1">
    <property type="nucleotide sequence ID" value="NZ_JAGGDJ010000032.1"/>
</dbReference>
<reference evidence="1 2" key="1">
    <citation type="submission" date="2021-03" db="EMBL/GenBank/DDBJ databases">
        <title>Paenibacillus artemisicola MWE-103 whole genome sequence.</title>
        <authorList>
            <person name="Ham Y.J."/>
        </authorList>
    </citation>
    <scope>NUCLEOTIDE SEQUENCE [LARGE SCALE GENOMIC DNA]</scope>
    <source>
        <strain evidence="1 2">MWE-103</strain>
    </source>
</reference>
<dbReference type="Pfam" id="PF05135">
    <property type="entry name" value="Phage_connect_1"/>
    <property type="match status" value="1"/>
</dbReference>